<keyword evidence="2" id="KW-0732">Signal</keyword>
<keyword evidence="3" id="KW-1185">Reference proteome</keyword>
<dbReference type="Proteomes" id="UP000504637">
    <property type="component" value="Unplaced"/>
</dbReference>
<feature type="signal peptide" evidence="2">
    <location>
        <begin position="1"/>
        <end position="21"/>
    </location>
</feature>
<accession>A0A6J3MGA2</accession>
<reference evidence="4" key="3">
    <citation type="submission" date="2025-08" db="UniProtKB">
        <authorList>
            <consortium name="RefSeq"/>
        </authorList>
    </citation>
    <scope>IDENTIFICATION</scope>
    <source>
        <strain evidence="4">CBS 342.82</strain>
    </source>
</reference>
<evidence type="ECO:0000256" key="1">
    <source>
        <dbReference type="SAM" id="MobiDB-lite"/>
    </source>
</evidence>
<feature type="chain" id="PRO_5027082009" evidence="2">
    <location>
        <begin position="22"/>
        <end position="337"/>
    </location>
</feature>
<proteinExistence type="predicted"/>
<name>A0A6J3MGA2_9PEZI</name>
<feature type="compositionally biased region" description="Polar residues" evidence="1">
    <location>
        <begin position="50"/>
        <end position="70"/>
    </location>
</feature>
<evidence type="ECO:0000256" key="2">
    <source>
        <dbReference type="SAM" id="SignalP"/>
    </source>
</evidence>
<protein>
    <submittedName>
        <fullName evidence="4">Uncharacterized protein</fullName>
    </submittedName>
</protein>
<dbReference type="RefSeq" id="XP_033462958.1">
    <property type="nucleotide sequence ID" value="XM_033603885.1"/>
</dbReference>
<organism evidence="4">
    <name type="scientific">Dissoconium aciculare CBS 342.82</name>
    <dbReference type="NCBI Taxonomy" id="1314786"/>
    <lineage>
        <taxon>Eukaryota</taxon>
        <taxon>Fungi</taxon>
        <taxon>Dikarya</taxon>
        <taxon>Ascomycota</taxon>
        <taxon>Pezizomycotina</taxon>
        <taxon>Dothideomycetes</taxon>
        <taxon>Dothideomycetidae</taxon>
        <taxon>Mycosphaerellales</taxon>
        <taxon>Dissoconiaceae</taxon>
        <taxon>Dissoconium</taxon>
    </lineage>
</organism>
<reference evidence="4" key="1">
    <citation type="submission" date="2020-01" db="EMBL/GenBank/DDBJ databases">
        <authorList>
            <consortium name="DOE Joint Genome Institute"/>
            <person name="Haridas S."/>
            <person name="Albert R."/>
            <person name="Binder M."/>
            <person name="Bloem J."/>
            <person name="Labutti K."/>
            <person name="Salamov A."/>
            <person name="Andreopoulos B."/>
            <person name="Baker S.E."/>
            <person name="Barry K."/>
            <person name="Bills G."/>
            <person name="Bluhm B.H."/>
            <person name="Cannon C."/>
            <person name="Castanera R."/>
            <person name="Culley D.E."/>
            <person name="Daum C."/>
            <person name="Ezra D."/>
            <person name="Gonzalez J.B."/>
            <person name="Henrissat B."/>
            <person name="Kuo A."/>
            <person name="Liang C."/>
            <person name="Lipzen A."/>
            <person name="Lutzoni F."/>
            <person name="Magnuson J."/>
            <person name="Mondo S."/>
            <person name="Nolan M."/>
            <person name="Ohm R."/>
            <person name="Pangilinan J."/>
            <person name="Park H.-J."/>
            <person name="Ramirez L."/>
            <person name="Alfaro M."/>
            <person name="Sun H."/>
            <person name="Tritt A."/>
            <person name="Yoshinaga Y."/>
            <person name="Zwiers L.-H."/>
            <person name="Turgeon B.G."/>
            <person name="Goodwin S.B."/>
            <person name="Spatafora J.W."/>
            <person name="Crous P.W."/>
            <person name="Grigoriev I.V."/>
        </authorList>
    </citation>
    <scope>NUCLEOTIDE SEQUENCE</scope>
    <source>
        <strain evidence="4">CBS 342.82</strain>
    </source>
</reference>
<reference evidence="4" key="2">
    <citation type="submission" date="2020-04" db="EMBL/GenBank/DDBJ databases">
        <authorList>
            <consortium name="NCBI Genome Project"/>
        </authorList>
    </citation>
    <scope>NUCLEOTIDE SEQUENCE</scope>
    <source>
        <strain evidence="4">CBS 342.82</strain>
    </source>
</reference>
<gene>
    <name evidence="4" type="ORF">K489DRAFT_376311</name>
</gene>
<feature type="region of interest" description="Disordered" evidence="1">
    <location>
        <begin position="32"/>
        <end position="70"/>
    </location>
</feature>
<sequence>MFCKQLRHILLQLLLINSVFCAPKASSGKTCALGNNPSPKRLSVRHDDSASISSRTGLSKQPLQNPATTSQENFETFMASMIDESTRTRNGERVNTLFREPSNEEIAAFTIAYQGSNFHSGTTGFYYEFGSKKNDFYITGLHGCTAVVIVSPRGIWGLHIWETESGPDRAGGFRKLTGTPLKEVSRSDAEFQAIAVDIIGQATPANLRARRPKWKSLSDVKNNHGDPFGTGADSTVFLFTPALSESDPGQRFATKVAMIVRKIRDLLPNVSRTNFIQKTYVAENRAIKEVIQGTILVQYTPYERDSDPKNKSPQARARLFIENQKKPIYDKYMAPPV</sequence>
<dbReference type="GeneID" id="54361685"/>
<evidence type="ECO:0000313" key="4">
    <source>
        <dbReference type="RefSeq" id="XP_033462958.1"/>
    </source>
</evidence>
<dbReference type="OrthoDB" id="3942435at2759"/>
<evidence type="ECO:0000313" key="3">
    <source>
        <dbReference type="Proteomes" id="UP000504637"/>
    </source>
</evidence>
<dbReference type="AlphaFoldDB" id="A0A6J3MGA2"/>